<keyword evidence="2" id="KW-1185">Reference proteome</keyword>
<evidence type="ECO:0000313" key="2">
    <source>
        <dbReference type="Proteomes" id="UP000470470"/>
    </source>
</evidence>
<dbReference type="EMBL" id="JAAGWK010000002">
    <property type="protein sequence ID" value="NEL52520.1"/>
    <property type="molecule type" value="Genomic_DNA"/>
</dbReference>
<comment type="caution">
    <text evidence="1">The sequence shown here is derived from an EMBL/GenBank/DDBJ whole genome shotgun (WGS) entry which is preliminary data.</text>
</comment>
<gene>
    <name evidence="1" type="ORF">G1H19_00630</name>
</gene>
<evidence type="ECO:0000313" key="1">
    <source>
        <dbReference type="EMBL" id="NEL52520.1"/>
    </source>
</evidence>
<protein>
    <submittedName>
        <fullName evidence="1">Uncharacterized protein</fullName>
    </submittedName>
</protein>
<reference evidence="1 2" key="1">
    <citation type="submission" date="2020-02" db="EMBL/GenBank/DDBJ databases">
        <title>The whole genome sequence of CPCC 205119.</title>
        <authorList>
            <person name="Jiang Z."/>
        </authorList>
    </citation>
    <scope>NUCLEOTIDE SEQUENCE [LARGE SCALE GENOMIC DNA]</scope>
    <source>
        <strain evidence="1 2">CPCC 205119</strain>
    </source>
</reference>
<accession>A0A7K3W9L4</accession>
<dbReference type="Proteomes" id="UP000470470">
    <property type="component" value="Unassembled WGS sequence"/>
</dbReference>
<organism evidence="1 2">
    <name type="scientific">Goekera deserti</name>
    <dbReference type="NCBI Taxonomy" id="2497753"/>
    <lineage>
        <taxon>Bacteria</taxon>
        <taxon>Bacillati</taxon>
        <taxon>Actinomycetota</taxon>
        <taxon>Actinomycetes</taxon>
        <taxon>Geodermatophilales</taxon>
        <taxon>Geodermatophilaceae</taxon>
        <taxon>Goekera</taxon>
    </lineage>
</organism>
<dbReference type="AlphaFoldDB" id="A0A7K3W9L4"/>
<proteinExistence type="predicted"/>
<sequence length="53" mass="5692">MHVLACPYDGDAVQVVDLRRAGGGHPLVTCPTCGRRFELVGTRLVELPPGEEC</sequence>
<dbReference type="RefSeq" id="WP_162393433.1">
    <property type="nucleotide sequence ID" value="NZ_JAABOZ010000009.1"/>
</dbReference>
<name>A0A7K3W9L4_9ACTN</name>